<dbReference type="AlphaFoldDB" id="A0A0V0J8Q6"/>
<protein>
    <submittedName>
        <fullName evidence="2">Uncharacterized protein</fullName>
    </submittedName>
</protein>
<organism evidence="2">
    <name type="scientific">Schistocephalus solidus</name>
    <name type="common">Tapeworm</name>
    <dbReference type="NCBI Taxonomy" id="70667"/>
    <lineage>
        <taxon>Eukaryota</taxon>
        <taxon>Metazoa</taxon>
        <taxon>Spiralia</taxon>
        <taxon>Lophotrochozoa</taxon>
        <taxon>Platyhelminthes</taxon>
        <taxon>Cestoda</taxon>
        <taxon>Eucestoda</taxon>
        <taxon>Diphyllobothriidea</taxon>
        <taxon>Diphyllobothriidae</taxon>
        <taxon>Schistocephalus</taxon>
    </lineage>
</organism>
<name>A0A0V0J8Q6_SCHSO</name>
<evidence type="ECO:0000256" key="1">
    <source>
        <dbReference type="SAM" id="MobiDB-lite"/>
    </source>
</evidence>
<feature type="compositionally biased region" description="Polar residues" evidence="1">
    <location>
        <begin position="68"/>
        <end position="93"/>
    </location>
</feature>
<accession>A0A0V0J8Q6</accession>
<sequence>MSLLSTSPTRSFRVLNPRFSSTFASPPSTAPTSKSKVIPPANPNAEVNTRQTDHRDPSSSVHGRYSCGCSSGKVNSEGKTTPPRTSALPSSTGHGEANPGKQK</sequence>
<reference evidence="2" key="1">
    <citation type="submission" date="2016-01" db="EMBL/GenBank/DDBJ databases">
        <title>Reference transcriptome for the parasite Schistocephalus solidus: insights into the molecular evolution of parasitism.</title>
        <authorList>
            <person name="Hebert F.O."/>
            <person name="Grambauer S."/>
            <person name="Barber I."/>
            <person name="Landry C.R."/>
            <person name="Aubin-Horth N."/>
        </authorList>
    </citation>
    <scope>NUCLEOTIDE SEQUENCE</scope>
</reference>
<feature type="compositionally biased region" description="Low complexity" evidence="1">
    <location>
        <begin position="19"/>
        <end position="36"/>
    </location>
</feature>
<gene>
    <name evidence="2" type="ORF">TR117298</name>
</gene>
<dbReference type="EMBL" id="GEEE01017185">
    <property type="protein sequence ID" value="JAP46040.1"/>
    <property type="molecule type" value="Transcribed_RNA"/>
</dbReference>
<feature type="region of interest" description="Disordered" evidence="1">
    <location>
        <begin position="17"/>
        <end position="103"/>
    </location>
</feature>
<dbReference type="EMBL" id="GEEE01001222">
    <property type="protein sequence ID" value="JAP62003.1"/>
    <property type="molecule type" value="Transcribed_RNA"/>
</dbReference>
<proteinExistence type="predicted"/>
<evidence type="ECO:0000313" key="2">
    <source>
        <dbReference type="EMBL" id="JAP62003.1"/>
    </source>
</evidence>